<dbReference type="Pfam" id="PF02782">
    <property type="entry name" value="FGGY_C"/>
    <property type="match status" value="1"/>
</dbReference>
<dbReference type="GO" id="GO:0005975">
    <property type="term" value="P:carbohydrate metabolic process"/>
    <property type="evidence" value="ECO:0007669"/>
    <property type="project" value="InterPro"/>
</dbReference>
<feature type="domain" description="Carbohydrate kinase FGGY N-terminal" evidence="5">
    <location>
        <begin position="3"/>
        <end position="244"/>
    </location>
</feature>
<evidence type="ECO:0000313" key="7">
    <source>
        <dbReference type="EMBL" id="HGZ79438.1"/>
    </source>
</evidence>
<dbReference type="PIRSF" id="PIRSF000538">
    <property type="entry name" value="GlpK"/>
    <property type="match status" value="1"/>
</dbReference>
<keyword evidence="2 4" id="KW-0808">Transferase</keyword>
<dbReference type="InterPro" id="IPR000577">
    <property type="entry name" value="Carb_kinase_FGGY"/>
</dbReference>
<sequence>MEYVVGIDVGTTSVKATVLSKDCELVFEDQIPHQLITQRANFSEEDPNVWWDSTLTLLKRIVQELKDGLVAIGVSGMVPTLILVDEKGEPIRHSIQQNDARAVEEIEYFKSKIDREEFFERTGNTINQQLIFPKFEWLRRHEPENVQKTRWIMGSYNYITFKLTGKPCLDVNWALESGMWDVKEKRWFDEILKVAGIPKDLLAQVYEPHQTVGELKAEIAEQIGIHHPVAVIAGSADHIASTLGIGAIRDGDLVLKIGGAGDVMYVSDELIVDENLFIDYHDVPGKYVLNGCMAASGSIVRWFSEKILKTDLRSLNEQAKNSPVGSNSLILLPYFLGEKTPIFDAKAKGVWLGLSLNHEIKDLFRSILEAVAYGFMHHIEVIRNKGRKIERVFLCNGGAKSELWRKIVADVTGYDLIYIEENPGSSAGVAFLAGYAVGLFKDWEEIEKMNKRKYIVHCDAKNHELYSRYYKIYRETYESLKHVFEKLYELSAGM</sequence>
<dbReference type="InterPro" id="IPR018485">
    <property type="entry name" value="FGGY_C"/>
</dbReference>
<dbReference type="PANTHER" id="PTHR43095">
    <property type="entry name" value="SUGAR KINASE"/>
    <property type="match status" value="1"/>
</dbReference>
<evidence type="ECO:0000256" key="1">
    <source>
        <dbReference type="ARBA" id="ARBA00009156"/>
    </source>
</evidence>
<dbReference type="GO" id="GO:0016773">
    <property type="term" value="F:phosphotransferase activity, alcohol group as acceptor"/>
    <property type="evidence" value="ECO:0007669"/>
    <property type="project" value="InterPro"/>
</dbReference>
<comment type="similarity">
    <text evidence="1 4">Belongs to the FGGY kinase family.</text>
</comment>
<dbReference type="InterPro" id="IPR018484">
    <property type="entry name" value="FGGY_N"/>
</dbReference>
<accession>A0A832I679</accession>
<dbReference type="InterPro" id="IPR018483">
    <property type="entry name" value="Carb_kinase_FGGY_CS"/>
</dbReference>
<keyword evidence="3 4" id="KW-0418">Kinase</keyword>
<proteinExistence type="inferred from homology"/>
<evidence type="ECO:0000256" key="4">
    <source>
        <dbReference type="RuleBase" id="RU003733"/>
    </source>
</evidence>
<protein>
    <submittedName>
        <fullName evidence="7">Carbohydrate kinase</fullName>
    </submittedName>
</protein>
<dbReference type="GO" id="GO:0016301">
    <property type="term" value="F:kinase activity"/>
    <property type="evidence" value="ECO:0007669"/>
    <property type="project" value="UniProtKB-KW"/>
</dbReference>
<gene>
    <name evidence="7" type="ORF">ENW55_05605</name>
</gene>
<dbReference type="InterPro" id="IPR043129">
    <property type="entry name" value="ATPase_NBD"/>
</dbReference>
<name>A0A832I679_9THEM</name>
<dbReference type="CDD" id="cd07804">
    <property type="entry name" value="ASKHA_NBD_FGGY_RrXK-like"/>
    <property type="match status" value="1"/>
</dbReference>
<reference evidence="7" key="1">
    <citation type="journal article" date="2020" name="mSystems">
        <title>Genome- and Community-Level Interaction Insights into Carbon Utilization and Element Cycling Functions of Hydrothermarchaeota in Hydrothermal Sediment.</title>
        <authorList>
            <person name="Zhou Z."/>
            <person name="Liu Y."/>
            <person name="Xu W."/>
            <person name="Pan J."/>
            <person name="Luo Z.H."/>
            <person name="Li M."/>
        </authorList>
    </citation>
    <scope>NUCLEOTIDE SEQUENCE [LARGE SCALE GENOMIC DNA]</scope>
    <source>
        <strain evidence="7">SpSt-86</strain>
    </source>
</reference>
<dbReference type="Pfam" id="PF00370">
    <property type="entry name" value="FGGY_N"/>
    <property type="match status" value="1"/>
</dbReference>
<comment type="caution">
    <text evidence="7">The sequence shown here is derived from an EMBL/GenBank/DDBJ whole genome shotgun (WGS) entry which is preliminary data.</text>
</comment>
<evidence type="ECO:0000259" key="5">
    <source>
        <dbReference type="Pfam" id="PF00370"/>
    </source>
</evidence>
<dbReference type="AlphaFoldDB" id="A0A832I679"/>
<dbReference type="SUPFAM" id="SSF53067">
    <property type="entry name" value="Actin-like ATPase domain"/>
    <property type="match status" value="2"/>
</dbReference>
<organism evidence="7">
    <name type="scientific">Pseudothermotoga hypogea</name>
    <dbReference type="NCBI Taxonomy" id="57487"/>
    <lineage>
        <taxon>Bacteria</taxon>
        <taxon>Thermotogati</taxon>
        <taxon>Thermotogota</taxon>
        <taxon>Thermotogae</taxon>
        <taxon>Thermotogales</taxon>
        <taxon>Thermotogaceae</taxon>
        <taxon>Pseudothermotoga</taxon>
    </lineage>
</organism>
<evidence type="ECO:0000259" key="6">
    <source>
        <dbReference type="Pfam" id="PF02782"/>
    </source>
</evidence>
<dbReference type="PROSITE" id="PS00445">
    <property type="entry name" value="FGGY_KINASES_2"/>
    <property type="match status" value="1"/>
</dbReference>
<evidence type="ECO:0000256" key="3">
    <source>
        <dbReference type="ARBA" id="ARBA00022777"/>
    </source>
</evidence>
<feature type="domain" description="Carbohydrate kinase FGGY C-terminal" evidence="6">
    <location>
        <begin position="281"/>
        <end position="436"/>
    </location>
</feature>
<evidence type="ECO:0000256" key="2">
    <source>
        <dbReference type="ARBA" id="ARBA00022679"/>
    </source>
</evidence>
<dbReference type="Gene3D" id="3.30.420.40">
    <property type="match status" value="2"/>
</dbReference>
<dbReference type="InterPro" id="IPR050406">
    <property type="entry name" value="FGGY_Carb_Kinase"/>
</dbReference>
<dbReference type="EMBL" id="DTKQ01000041">
    <property type="protein sequence ID" value="HGZ79438.1"/>
    <property type="molecule type" value="Genomic_DNA"/>
</dbReference>